<evidence type="ECO:0000313" key="3">
    <source>
        <dbReference type="Proteomes" id="UP001589785"/>
    </source>
</evidence>
<comment type="caution">
    <text evidence="2">The sequence shown here is derived from an EMBL/GenBank/DDBJ whole genome shotgun (WGS) entry which is preliminary data.</text>
</comment>
<organism evidence="2 3">
    <name type="scientific">Geobacillus jurassicus</name>
    <dbReference type="NCBI Taxonomy" id="235932"/>
    <lineage>
        <taxon>Bacteria</taxon>
        <taxon>Bacillati</taxon>
        <taxon>Bacillota</taxon>
        <taxon>Bacilli</taxon>
        <taxon>Bacillales</taxon>
        <taxon>Anoxybacillaceae</taxon>
        <taxon>Geobacillus</taxon>
    </lineage>
</organism>
<protein>
    <submittedName>
        <fullName evidence="2">YqhR family membrane protein</fullName>
    </submittedName>
</protein>
<feature type="transmembrane region" description="Helical" evidence="1">
    <location>
        <begin position="99"/>
        <end position="117"/>
    </location>
</feature>
<dbReference type="InterPro" id="IPR024563">
    <property type="entry name" value="YqhR"/>
</dbReference>
<dbReference type="Pfam" id="PF11085">
    <property type="entry name" value="YqhR"/>
    <property type="match status" value="1"/>
</dbReference>
<keyword evidence="1" id="KW-0812">Transmembrane</keyword>
<name>A0ABV6GUL3_9BACL</name>
<dbReference type="Proteomes" id="UP001589785">
    <property type="component" value="Unassembled WGS sequence"/>
</dbReference>
<gene>
    <name evidence="2" type="ORF">ACFFHQ_07945</name>
</gene>
<keyword evidence="1" id="KW-0472">Membrane</keyword>
<proteinExistence type="predicted"/>
<accession>A0ABV6GUL3</accession>
<dbReference type="EMBL" id="JBHLVN010000034">
    <property type="protein sequence ID" value="MFC0297362.1"/>
    <property type="molecule type" value="Genomic_DNA"/>
</dbReference>
<feature type="transmembrane region" description="Helical" evidence="1">
    <location>
        <begin position="20"/>
        <end position="45"/>
    </location>
</feature>
<feature type="transmembrane region" description="Helical" evidence="1">
    <location>
        <begin position="132"/>
        <end position="153"/>
    </location>
</feature>
<evidence type="ECO:0000313" key="2">
    <source>
        <dbReference type="EMBL" id="MFC0297362.1"/>
    </source>
</evidence>
<keyword evidence="1" id="KW-1133">Transmembrane helix</keyword>
<evidence type="ECO:0000256" key="1">
    <source>
        <dbReference type="SAM" id="Phobius"/>
    </source>
</evidence>
<feature type="transmembrane region" description="Helical" evidence="1">
    <location>
        <begin position="72"/>
        <end position="92"/>
    </location>
</feature>
<dbReference type="RefSeq" id="WP_066233540.1">
    <property type="nucleotide sequence ID" value="NZ_JBHLVN010000034.1"/>
</dbReference>
<keyword evidence="3" id="KW-1185">Reference proteome</keyword>
<sequence length="177" mass="19689">MMAEQKEKLEQEKTERPMTLMQKTIIIGFVGGVFWSLIGYLAYFFHFSEISPNMILIPWVAGGWKYGKAGNYAAIVLIGLISIAAALLYYALLRNIRGMWAGGLYGAALWAVVFYLFNPLFPNVHPVADLEANTIITTLCLYILYGVFVGYSISFETQEMNRPSPNVGKEAAREGSG</sequence>
<reference evidence="2 3" key="1">
    <citation type="submission" date="2024-09" db="EMBL/GenBank/DDBJ databases">
        <authorList>
            <person name="Sun Q."/>
            <person name="Mori K."/>
        </authorList>
    </citation>
    <scope>NUCLEOTIDE SEQUENCE [LARGE SCALE GENOMIC DNA]</scope>
    <source>
        <strain evidence="2 3">CCM 7224</strain>
    </source>
</reference>